<dbReference type="SUPFAM" id="SSF52113">
    <property type="entry name" value="BRCT domain"/>
    <property type="match status" value="1"/>
</dbReference>
<name>A0A3R7MIG0_PENVA</name>
<evidence type="ECO:0000313" key="3">
    <source>
        <dbReference type="EMBL" id="ROT62512.1"/>
    </source>
</evidence>
<keyword evidence="4" id="KW-1185">Reference proteome</keyword>
<feature type="region of interest" description="Disordered" evidence="1">
    <location>
        <begin position="97"/>
        <end position="300"/>
    </location>
</feature>
<sequence>MDEDLADYIHKLKVSDDLFKDIKFYATGKIPDEVLKLLTDGGAKQDAHITDFMTHLVTGEDPNENDVGVVKDIYEKPVVTQRWPSPAPRAIAQTTAAGLRQVATPPTTELTDPSESDASPSRPISAQGLRAGLQQTAASSGPSSSMGPAQTTNARSSAQLEAPSPANTTSMAQPTQGNVARATPPIPSRVTPPNTSRATPPNTARATPPNNALRVTPPNASRTTPPSTSRATPPNTSRETPPARTTPTPPMSSRATPPSTTHTPSPITSRATPPTTARATPPVISRGNPPVVGPAGPRVPAMPLTVTNPGVRAPGAVSQVAPGEIPIPNMPQQVHTVAIPGAVVRLPQGVTPRKLQMMTPTERHSFLQNLHQKQLQEQQSRGKPRAGKPPGPQYKQGVRYAAAGIHTPGTPATPGTQVSSWPGTGQGTPVVRPAMAGSGPGTIAVSYQSGQVQGQTPGAPQVVTAVTPGEGVRPGWPGPGQQQQYPGGQPQPGTRVVVGQTSWQQQQQQSGIRAQAPATPGQQPTSQTLLPQHVQQLQLQIQQLCQQFPHLTQQDASQLIPRIPAHYRQIQQLDNAQRSTPQQSPHNWQQQPQQPGQQPAPQAAVQSGQYPPMSPHGRPIPGRPMPQGYPGCQPGGVVSPGQGSPHMVAGGQLTPQQQLTPHVSPLASPHGHSPIHRGDGTLMGHPGAIQGSPVPQNLVNQQNLVNPKTKTALAIHLTNRGVISQGPQGPIEVPPHVVQKPGLPQEAVQGPGGEPVMLYQRRALGNITGSVTNNLVRPPAQGAPVGIVGGHGYPRPAPPPHPAAATPPMAPTTSHYPRPHLVGHDINIMYE</sequence>
<dbReference type="InterPro" id="IPR036420">
    <property type="entry name" value="BRCT_dom_sf"/>
</dbReference>
<feature type="region of interest" description="Disordered" evidence="1">
    <location>
        <begin position="794"/>
        <end position="819"/>
    </location>
</feature>
<dbReference type="STRING" id="6689.A0A3R7MIG0"/>
<protein>
    <submittedName>
        <fullName evidence="3">Putative extensin</fullName>
    </submittedName>
</protein>
<gene>
    <name evidence="3" type="ORF">C7M84_019645</name>
</gene>
<feature type="compositionally biased region" description="Low complexity" evidence="1">
    <location>
        <begin position="803"/>
        <end position="813"/>
    </location>
</feature>
<reference evidence="3 4" key="1">
    <citation type="submission" date="2018-04" db="EMBL/GenBank/DDBJ databases">
        <authorList>
            <person name="Zhang X."/>
            <person name="Yuan J."/>
            <person name="Li F."/>
            <person name="Xiang J."/>
        </authorList>
    </citation>
    <scope>NUCLEOTIDE SEQUENCE [LARGE SCALE GENOMIC DNA]</scope>
    <source>
        <tissue evidence="3">Muscle</tissue>
    </source>
</reference>
<feature type="compositionally biased region" description="Low complexity" evidence="1">
    <location>
        <begin position="197"/>
        <end position="300"/>
    </location>
</feature>
<feature type="compositionally biased region" description="Polar residues" evidence="1">
    <location>
        <begin position="150"/>
        <end position="178"/>
    </location>
</feature>
<feature type="compositionally biased region" description="Low complexity" evidence="1">
    <location>
        <begin position="479"/>
        <end position="493"/>
    </location>
</feature>
<dbReference type="EMBL" id="QCYY01003653">
    <property type="protein sequence ID" value="ROT62512.1"/>
    <property type="molecule type" value="Genomic_DNA"/>
</dbReference>
<evidence type="ECO:0000259" key="2">
    <source>
        <dbReference type="PROSITE" id="PS50172"/>
    </source>
</evidence>
<feature type="compositionally biased region" description="Low complexity" evidence="1">
    <location>
        <begin position="137"/>
        <end position="149"/>
    </location>
</feature>
<organism evidence="3 4">
    <name type="scientific">Penaeus vannamei</name>
    <name type="common">Whiteleg shrimp</name>
    <name type="synonym">Litopenaeus vannamei</name>
    <dbReference type="NCBI Taxonomy" id="6689"/>
    <lineage>
        <taxon>Eukaryota</taxon>
        <taxon>Metazoa</taxon>
        <taxon>Ecdysozoa</taxon>
        <taxon>Arthropoda</taxon>
        <taxon>Crustacea</taxon>
        <taxon>Multicrustacea</taxon>
        <taxon>Malacostraca</taxon>
        <taxon>Eumalacostraca</taxon>
        <taxon>Eucarida</taxon>
        <taxon>Decapoda</taxon>
        <taxon>Dendrobranchiata</taxon>
        <taxon>Penaeoidea</taxon>
        <taxon>Penaeidae</taxon>
        <taxon>Penaeus</taxon>
    </lineage>
</organism>
<dbReference type="InterPro" id="IPR001357">
    <property type="entry name" value="BRCT_dom"/>
</dbReference>
<accession>A0A3R7MIG0</accession>
<comment type="caution">
    <text evidence="3">The sequence shown here is derived from an EMBL/GenBank/DDBJ whole genome shotgun (WGS) entry which is preliminary data.</text>
</comment>
<feature type="compositionally biased region" description="Low complexity" evidence="1">
    <location>
        <begin position="581"/>
        <end position="609"/>
    </location>
</feature>
<dbReference type="PROSITE" id="PS50172">
    <property type="entry name" value="BRCT"/>
    <property type="match status" value="1"/>
</dbReference>
<dbReference type="Proteomes" id="UP000283509">
    <property type="component" value="Unassembled WGS sequence"/>
</dbReference>
<feature type="region of interest" description="Disordered" evidence="1">
    <location>
        <begin position="471"/>
        <end position="526"/>
    </location>
</feature>
<feature type="compositionally biased region" description="Low complexity" evidence="1">
    <location>
        <begin position="630"/>
        <end position="645"/>
    </location>
</feature>
<proteinExistence type="predicted"/>
<feature type="region of interest" description="Disordered" evidence="1">
    <location>
        <begin position="370"/>
        <end position="394"/>
    </location>
</feature>
<feature type="region of interest" description="Disordered" evidence="1">
    <location>
        <begin position="575"/>
        <end position="692"/>
    </location>
</feature>
<feature type="compositionally biased region" description="Low complexity" evidence="1">
    <location>
        <begin position="370"/>
        <end position="381"/>
    </location>
</feature>
<reference evidence="3 4" key="2">
    <citation type="submission" date="2019-01" db="EMBL/GenBank/DDBJ databases">
        <title>The decoding of complex shrimp genome reveals the adaptation for benthos swimmer, frequently molting mechanism and breeding impact on genome.</title>
        <authorList>
            <person name="Sun Y."/>
            <person name="Gao Y."/>
            <person name="Yu Y."/>
        </authorList>
    </citation>
    <scope>NUCLEOTIDE SEQUENCE [LARGE SCALE GENOMIC DNA]</scope>
    <source>
        <tissue evidence="3">Muscle</tissue>
    </source>
</reference>
<feature type="domain" description="BRCT" evidence="2">
    <location>
        <begin position="14"/>
        <end position="83"/>
    </location>
</feature>
<feature type="compositionally biased region" description="Polar residues" evidence="1">
    <location>
        <begin position="104"/>
        <end position="124"/>
    </location>
</feature>
<dbReference type="OrthoDB" id="342264at2759"/>
<evidence type="ECO:0000313" key="4">
    <source>
        <dbReference type="Proteomes" id="UP000283509"/>
    </source>
</evidence>
<dbReference type="AlphaFoldDB" id="A0A3R7MIG0"/>
<evidence type="ECO:0000256" key="1">
    <source>
        <dbReference type="SAM" id="MobiDB-lite"/>
    </source>
</evidence>